<comment type="subcellular location">
    <subcellularLocation>
        <location evidence="1">Cell membrane</location>
        <topology evidence="1">Multi-pass membrane protein</topology>
    </subcellularLocation>
</comment>
<feature type="domain" description="Threonine/serine exporter-like N-terminal" evidence="8">
    <location>
        <begin position="13"/>
        <end position="250"/>
    </location>
</feature>
<dbReference type="PANTHER" id="PTHR34390:SF2">
    <property type="entry name" value="SUCCINATE TRANSPORTER SUBUNIT YJJP-RELATED"/>
    <property type="match status" value="1"/>
</dbReference>
<evidence type="ECO:0000313" key="10">
    <source>
        <dbReference type="Proteomes" id="UP000219412"/>
    </source>
</evidence>
<dbReference type="GO" id="GO:0015744">
    <property type="term" value="P:succinate transport"/>
    <property type="evidence" value="ECO:0007669"/>
    <property type="project" value="TreeGrafter"/>
</dbReference>
<keyword evidence="2" id="KW-1003">Cell membrane</keyword>
<keyword evidence="3 7" id="KW-0812">Transmembrane</keyword>
<dbReference type="GO" id="GO:0005886">
    <property type="term" value="C:plasma membrane"/>
    <property type="evidence" value="ECO:0007669"/>
    <property type="project" value="UniProtKB-SubCell"/>
</dbReference>
<feature type="transmembrane region" description="Helical" evidence="7">
    <location>
        <begin position="227"/>
        <end position="250"/>
    </location>
</feature>
<dbReference type="EMBL" id="OBQF01000005">
    <property type="protein sequence ID" value="SOC43931.1"/>
    <property type="molecule type" value="Genomic_DNA"/>
</dbReference>
<evidence type="ECO:0000256" key="2">
    <source>
        <dbReference type="ARBA" id="ARBA00022475"/>
    </source>
</evidence>
<evidence type="ECO:0000256" key="3">
    <source>
        <dbReference type="ARBA" id="ARBA00022692"/>
    </source>
</evidence>
<sequence>MTDLLENEEKIKDVVMLAARILLEAGAEGTRVEDTMTYISSACGYKSSNSFVTNTVITYLLHNGTHPRIYRIQTRDTNLIRISETNRVSRHIVEGKITLDEAWDKLKYINERIDDHPLPFKAFAGGMVGLSFLYLQGGLLIDVPTAILAGGIGYFITEYLSQKIEAQFIPEFIGSFIIALLAAFGHMLVPSGELSIIIISAVMPIVPGVLITNAIQDMFGGHMLMSITKLLEALVTAFGIGAGVATVLIFL</sequence>
<dbReference type="Pfam" id="PF06738">
    <property type="entry name" value="ThrE"/>
    <property type="match status" value="1"/>
</dbReference>
<evidence type="ECO:0000259" key="8">
    <source>
        <dbReference type="Pfam" id="PF06738"/>
    </source>
</evidence>
<dbReference type="Proteomes" id="UP000219412">
    <property type="component" value="Unassembled WGS sequence"/>
</dbReference>
<dbReference type="GO" id="GO:0022857">
    <property type="term" value="F:transmembrane transporter activity"/>
    <property type="evidence" value="ECO:0007669"/>
    <property type="project" value="InterPro"/>
</dbReference>
<comment type="similarity">
    <text evidence="6">Belongs to the ThrE exporter (TC 2.A.79) family.</text>
</comment>
<proteinExistence type="inferred from homology"/>
<accession>A0A285UUL3</accession>
<evidence type="ECO:0000256" key="4">
    <source>
        <dbReference type="ARBA" id="ARBA00022989"/>
    </source>
</evidence>
<keyword evidence="5 7" id="KW-0472">Membrane</keyword>
<reference evidence="10" key="1">
    <citation type="submission" date="2017-08" db="EMBL/GenBank/DDBJ databases">
        <authorList>
            <person name="Varghese N."/>
            <person name="Submissions S."/>
        </authorList>
    </citation>
    <scope>NUCLEOTIDE SEQUENCE [LARGE SCALE GENOMIC DNA]</scope>
    <source>
        <strain evidence="10">DSM 23173</strain>
    </source>
</reference>
<name>A0A285UUL3_9STAP</name>
<evidence type="ECO:0000256" key="7">
    <source>
        <dbReference type="SAM" id="Phobius"/>
    </source>
</evidence>
<feature type="transmembrane region" description="Helical" evidence="7">
    <location>
        <begin position="168"/>
        <end position="188"/>
    </location>
</feature>
<gene>
    <name evidence="9" type="ORF">SAMN05878391_2181</name>
</gene>
<dbReference type="AlphaFoldDB" id="A0A285UUL3"/>
<dbReference type="InterPro" id="IPR010619">
    <property type="entry name" value="ThrE-like_N"/>
</dbReference>
<feature type="transmembrane region" description="Helical" evidence="7">
    <location>
        <begin position="133"/>
        <end position="156"/>
    </location>
</feature>
<evidence type="ECO:0000256" key="6">
    <source>
        <dbReference type="ARBA" id="ARBA00034125"/>
    </source>
</evidence>
<feature type="transmembrane region" description="Helical" evidence="7">
    <location>
        <begin position="194"/>
        <end position="215"/>
    </location>
</feature>
<organism evidence="9 10">
    <name type="scientific">Salinicoccus kekensis</name>
    <dbReference type="NCBI Taxonomy" id="714307"/>
    <lineage>
        <taxon>Bacteria</taxon>
        <taxon>Bacillati</taxon>
        <taxon>Bacillota</taxon>
        <taxon>Bacilli</taxon>
        <taxon>Bacillales</taxon>
        <taxon>Staphylococcaceae</taxon>
        <taxon>Salinicoccus</taxon>
    </lineage>
</organism>
<keyword evidence="10" id="KW-1185">Reference proteome</keyword>
<keyword evidence="4 7" id="KW-1133">Transmembrane helix</keyword>
<dbReference type="InterPro" id="IPR050539">
    <property type="entry name" value="ThrE_Dicarb/AminoAcid_Exp"/>
</dbReference>
<evidence type="ECO:0000256" key="1">
    <source>
        <dbReference type="ARBA" id="ARBA00004651"/>
    </source>
</evidence>
<evidence type="ECO:0000256" key="5">
    <source>
        <dbReference type="ARBA" id="ARBA00023136"/>
    </source>
</evidence>
<protein>
    <submittedName>
        <fullName evidence="9">Uncharacterized membrane protein YjjP</fullName>
    </submittedName>
</protein>
<evidence type="ECO:0000313" key="9">
    <source>
        <dbReference type="EMBL" id="SOC43931.1"/>
    </source>
</evidence>
<dbReference type="PANTHER" id="PTHR34390">
    <property type="entry name" value="UPF0442 PROTEIN YJJB-RELATED"/>
    <property type="match status" value="1"/>
</dbReference>